<dbReference type="EMBL" id="ML121561">
    <property type="protein sequence ID" value="RPB21203.1"/>
    <property type="molecule type" value="Genomic_DNA"/>
</dbReference>
<proteinExistence type="predicted"/>
<dbReference type="InParanoid" id="A0A3N4LE99"/>
<gene>
    <name evidence="1" type="ORF">L211DRAFT_851576</name>
</gene>
<evidence type="ECO:0000313" key="1">
    <source>
        <dbReference type="EMBL" id="RPB21203.1"/>
    </source>
</evidence>
<keyword evidence="2" id="KW-1185">Reference proteome</keyword>
<dbReference type="Proteomes" id="UP000267821">
    <property type="component" value="Unassembled WGS sequence"/>
</dbReference>
<name>A0A3N4LE99_9PEZI</name>
<sequence length="186" mass="20463">MGSTIDLHQYSHLMERSVNTLYTLLIAKGFVFADFRAALSQYMTPVHDPTDIAVAKILGICAQAALFQYCKSRGMELPAGGTVETPFKLPQFLRDCFLWAPSGQVTIVQLSEELAQSRKLLNDINSGTRLSRNAVAELTVYIICLQSVMFDFYARLGLKVPGSDGVAFLMDEEMPGSDGQEGVNQT</sequence>
<evidence type="ECO:0000313" key="2">
    <source>
        <dbReference type="Proteomes" id="UP000267821"/>
    </source>
</evidence>
<reference evidence="1 2" key="1">
    <citation type="journal article" date="2018" name="Nat. Ecol. Evol.">
        <title>Pezizomycetes genomes reveal the molecular basis of ectomycorrhizal truffle lifestyle.</title>
        <authorList>
            <person name="Murat C."/>
            <person name="Payen T."/>
            <person name="Noel B."/>
            <person name="Kuo A."/>
            <person name="Morin E."/>
            <person name="Chen J."/>
            <person name="Kohler A."/>
            <person name="Krizsan K."/>
            <person name="Balestrini R."/>
            <person name="Da Silva C."/>
            <person name="Montanini B."/>
            <person name="Hainaut M."/>
            <person name="Levati E."/>
            <person name="Barry K.W."/>
            <person name="Belfiori B."/>
            <person name="Cichocki N."/>
            <person name="Clum A."/>
            <person name="Dockter R.B."/>
            <person name="Fauchery L."/>
            <person name="Guy J."/>
            <person name="Iotti M."/>
            <person name="Le Tacon F."/>
            <person name="Lindquist E.A."/>
            <person name="Lipzen A."/>
            <person name="Malagnac F."/>
            <person name="Mello A."/>
            <person name="Molinier V."/>
            <person name="Miyauchi S."/>
            <person name="Poulain J."/>
            <person name="Riccioni C."/>
            <person name="Rubini A."/>
            <person name="Sitrit Y."/>
            <person name="Splivallo R."/>
            <person name="Traeger S."/>
            <person name="Wang M."/>
            <person name="Zifcakova L."/>
            <person name="Wipf D."/>
            <person name="Zambonelli A."/>
            <person name="Paolocci F."/>
            <person name="Nowrousian M."/>
            <person name="Ottonello S."/>
            <person name="Baldrian P."/>
            <person name="Spatafora J.W."/>
            <person name="Henrissat B."/>
            <person name="Nagy L.G."/>
            <person name="Aury J.M."/>
            <person name="Wincker P."/>
            <person name="Grigoriev I.V."/>
            <person name="Bonfante P."/>
            <person name="Martin F.M."/>
        </authorList>
    </citation>
    <scope>NUCLEOTIDE SEQUENCE [LARGE SCALE GENOMIC DNA]</scope>
    <source>
        <strain evidence="1 2">ATCC MYA-4762</strain>
    </source>
</reference>
<dbReference type="OrthoDB" id="10362354at2759"/>
<protein>
    <submittedName>
        <fullName evidence="1">Uncharacterized protein</fullName>
    </submittedName>
</protein>
<organism evidence="1 2">
    <name type="scientific">Terfezia boudieri ATCC MYA-4762</name>
    <dbReference type="NCBI Taxonomy" id="1051890"/>
    <lineage>
        <taxon>Eukaryota</taxon>
        <taxon>Fungi</taxon>
        <taxon>Dikarya</taxon>
        <taxon>Ascomycota</taxon>
        <taxon>Pezizomycotina</taxon>
        <taxon>Pezizomycetes</taxon>
        <taxon>Pezizales</taxon>
        <taxon>Pezizaceae</taxon>
        <taxon>Terfezia</taxon>
    </lineage>
</organism>
<dbReference type="AlphaFoldDB" id="A0A3N4LE99"/>
<accession>A0A3N4LE99</accession>